<organism evidence="2">
    <name type="scientific">candidate division WOR-3 bacterium</name>
    <dbReference type="NCBI Taxonomy" id="2052148"/>
    <lineage>
        <taxon>Bacteria</taxon>
        <taxon>Bacteria division WOR-3</taxon>
    </lineage>
</organism>
<dbReference type="InterPro" id="IPR029063">
    <property type="entry name" value="SAM-dependent_MTases_sf"/>
</dbReference>
<name>A0A7V3PTC2_UNCW3</name>
<dbReference type="PANTHER" id="PTHR42912">
    <property type="entry name" value="METHYLTRANSFERASE"/>
    <property type="match status" value="1"/>
</dbReference>
<dbReference type="CDD" id="cd02440">
    <property type="entry name" value="AdoMet_MTases"/>
    <property type="match status" value="1"/>
</dbReference>
<reference evidence="2" key="1">
    <citation type="journal article" date="2020" name="mSystems">
        <title>Genome- and Community-Level Interaction Insights into Carbon Utilization and Element Cycling Functions of Hydrothermarchaeota in Hydrothermal Sediment.</title>
        <authorList>
            <person name="Zhou Z."/>
            <person name="Liu Y."/>
            <person name="Xu W."/>
            <person name="Pan J."/>
            <person name="Luo Z.H."/>
            <person name="Li M."/>
        </authorList>
    </citation>
    <scope>NUCLEOTIDE SEQUENCE [LARGE SCALE GENOMIC DNA]</scope>
    <source>
        <strain evidence="2">SpSt-914</strain>
    </source>
</reference>
<keyword evidence="2" id="KW-0489">Methyltransferase</keyword>
<dbReference type="AlphaFoldDB" id="A0A7V3PTC2"/>
<protein>
    <submittedName>
        <fullName evidence="2">Class I SAM-dependent methyltransferase</fullName>
    </submittedName>
</protein>
<evidence type="ECO:0000259" key="1">
    <source>
        <dbReference type="Pfam" id="PF08241"/>
    </source>
</evidence>
<dbReference type="InterPro" id="IPR013216">
    <property type="entry name" value="Methyltransf_11"/>
</dbReference>
<keyword evidence="2" id="KW-0808">Transferase</keyword>
<feature type="domain" description="Methyltransferase type 11" evidence="1">
    <location>
        <begin position="44"/>
        <end position="128"/>
    </location>
</feature>
<dbReference type="Gene3D" id="3.40.50.150">
    <property type="entry name" value="Vaccinia Virus protein VP39"/>
    <property type="match status" value="1"/>
</dbReference>
<dbReference type="GO" id="GO:0008757">
    <property type="term" value="F:S-adenosylmethionine-dependent methyltransferase activity"/>
    <property type="evidence" value="ECO:0007669"/>
    <property type="project" value="InterPro"/>
</dbReference>
<dbReference type="EMBL" id="DTMZ01000068">
    <property type="protein sequence ID" value="HGD13028.1"/>
    <property type="molecule type" value="Genomic_DNA"/>
</dbReference>
<sequence length="226" mass="25361">MDQNPFDQQVAKYDAWYDTKGKMAFAIELNALRPLLKDLPRPYLEVGVGTGRFAKELGIDTGVEPAAEMLKLARQRGINAILAGGENLPFADKSFGTVFLLTTWEFLQTPEKVLKEIKRVLRNDGRLVNAYLDKQGKWGKSYIQKAQAGHSLFSYARFYDYEEVVAITERCGFKVIRTISTLFQGPNETLVLEEPKEGFHQGASFVVILARPVINQLSAEPTTPES</sequence>
<dbReference type="GO" id="GO:0032259">
    <property type="term" value="P:methylation"/>
    <property type="evidence" value="ECO:0007669"/>
    <property type="project" value="UniProtKB-KW"/>
</dbReference>
<proteinExistence type="predicted"/>
<dbReference type="InterPro" id="IPR050508">
    <property type="entry name" value="Methyltransf_Superfamily"/>
</dbReference>
<accession>A0A7V3PTC2</accession>
<comment type="caution">
    <text evidence="2">The sequence shown here is derived from an EMBL/GenBank/DDBJ whole genome shotgun (WGS) entry which is preliminary data.</text>
</comment>
<dbReference type="SUPFAM" id="SSF53335">
    <property type="entry name" value="S-adenosyl-L-methionine-dependent methyltransferases"/>
    <property type="match status" value="1"/>
</dbReference>
<gene>
    <name evidence="2" type="ORF">ENX16_02980</name>
</gene>
<evidence type="ECO:0000313" key="2">
    <source>
        <dbReference type="EMBL" id="HGD13028.1"/>
    </source>
</evidence>
<dbReference type="PANTHER" id="PTHR42912:SF80">
    <property type="entry name" value="METHYLTRANSFERASE DOMAIN-CONTAINING PROTEIN"/>
    <property type="match status" value="1"/>
</dbReference>
<dbReference type="Pfam" id="PF08241">
    <property type="entry name" value="Methyltransf_11"/>
    <property type="match status" value="1"/>
</dbReference>